<dbReference type="InterPro" id="IPR036265">
    <property type="entry name" value="HIT-like_sf"/>
</dbReference>
<dbReference type="PANTHER" id="PTHR38420:SF1">
    <property type="entry name" value="PUTATIVE (AFU_ORTHOLOGUE AFUA_5G14690)-RELATED"/>
    <property type="match status" value="1"/>
</dbReference>
<dbReference type="SUPFAM" id="SSF54197">
    <property type="entry name" value="HIT-like"/>
    <property type="match status" value="1"/>
</dbReference>
<protein>
    <submittedName>
        <fullName evidence="3">Phosphorylase</fullName>
    </submittedName>
</protein>
<dbReference type="PIRSF" id="PIRSF000846">
    <property type="entry name" value="ATP_adenylyltr"/>
    <property type="match status" value="1"/>
</dbReference>
<evidence type="ECO:0000313" key="4">
    <source>
        <dbReference type="Proteomes" id="UP000648984"/>
    </source>
</evidence>
<evidence type="ECO:0000259" key="1">
    <source>
        <dbReference type="Pfam" id="PF09830"/>
    </source>
</evidence>
<name>A0ABX1Q958_9RHOO</name>
<dbReference type="Pfam" id="PF19327">
    <property type="entry name" value="Ap4A_phos_N"/>
    <property type="match status" value="1"/>
</dbReference>
<gene>
    <name evidence="3" type="ORF">GPA25_09130</name>
</gene>
<dbReference type="InterPro" id="IPR009163">
    <property type="entry name" value="Ap4A_phos1/2"/>
</dbReference>
<sequence length="289" mass="31818">MSDDLLHRIDCTISRATESGALQPIRTEQTLIRDAGIDFTVRWVSSLAHKDAARVSAATRRIPAFNPFLPPEPELAIGPLGERHLAVLNKFPVIERHLLIITRAFEEQTAPLTHADFLALASVMNVLGGLGFYNGGTEAGASQRHKHLQWIPQAGESAALSAFTDRLPANLPAGAVATHPDLPWQHCFVRLALEDARDTGQFGELLCDSFRRACRAVGIDHGLNPMPPYNLLASREWLTVIPRRCERHEHISINALGFAGSLFVRQPAQIDTVRNIGPLQLLTAVAHRR</sequence>
<dbReference type="InterPro" id="IPR045759">
    <property type="entry name" value="Ap4A_phos1/2_N"/>
</dbReference>
<evidence type="ECO:0000259" key="2">
    <source>
        <dbReference type="Pfam" id="PF19327"/>
    </source>
</evidence>
<accession>A0ABX1Q958</accession>
<evidence type="ECO:0000313" key="3">
    <source>
        <dbReference type="EMBL" id="NMG74917.1"/>
    </source>
</evidence>
<dbReference type="EMBL" id="WTVQ01000012">
    <property type="protein sequence ID" value="NMG74917.1"/>
    <property type="molecule type" value="Genomic_DNA"/>
</dbReference>
<dbReference type="Pfam" id="PF09830">
    <property type="entry name" value="ATP_transf"/>
    <property type="match status" value="1"/>
</dbReference>
<organism evidence="3 4">
    <name type="scientific">Aromatoleum diolicum</name>
    <dbReference type="NCBI Taxonomy" id="75796"/>
    <lineage>
        <taxon>Bacteria</taxon>
        <taxon>Pseudomonadati</taxon>
        <taxon>Pseudomonadota</taxon>
        <taxon>Betaproteobacteria</taxon>
        <taxon>Rhodocyclales</taxon>
        <taxon>Rhodocyclaceae</taxon>
        <taxon>Aromatoleum</taxon>
    </lineage>
</organism>
<dbReference type="PANTHER" id="PTHR38420">
    <property type="entry name" value="AP-4-A PHOSPHORYLASE II"/>
    <property type="match status" value="1"/>
</dbReference>
<proteinExistence type="predicted"/>
<keyword evidence="4" id="KW-1185">Reference proteome</keyword>
<reference evidence="3 4" key="1">
    <citation type="submission" date="2019-12" db="EMBL/GenBank/DDBJ databases">
        <title>Comparative genomics gives insights into the taxonomy of the Azoarcus-Aromatoleum group and reveals separate origins of nif in the plant-associated Azoarcus and non-plant-associated Aromatoleum sub-groups.</title>
        <authorList>
            <person name="Lafos M."/>
            <person name="Maluk M."/>
            <person name="Batista M."/>
            <person name="Junghare M."/>
            <person name="Carmona M."/>
            <person name="Faoro H."/>
            <person name="Cruz L.M."/>
            <person name="Battistoni F."/>
            <person name="De Souza E."/>
            <person name="Pedrosa F."/>
            <person name="Chen W.-M."/>
            <person name="Poole P.S."/>
            <person name="Dixon R.A."/>
            <person name="James E.K."/>
        </authorList>
    </citation>
    <scope>NUCLEOTIDE SEQUENCE [LARGE SCALE GENOMIC DNA]</scope>
    <source>
        <strain evidence="3 4">22Lin</strain>
    </source>
</reference>
<dbReference type="InterPro" id="IPR043171">
    <property type="entry name" value="Ap4A_phos1/2-like"/>
</dbReference>
<dbReference type="Gene3D" id="3.30.428.70">
    <property type="match status" value="1"/>
</dbReference>
<feature type="domain" description="Ap4A phosphorylase 1/2 N-terminal" evidence="2">
    <location>
        <begin position="3"/>
        <end position="154"/>
    </location>
</feature>
<dbReference type="Proteomes" id="UP000648984">
    <property type="component" value="Unassembled WGS sequence"/>
</dbReference>
<dbReference type="InterPro" id="IPR019200">
    <property type="entry name" value="ATP_adenylylTrfase_C"/>
</dbReference>
<comment type="caution">
    <text evidence="3">The sequence shown here is derived from an EMBL/GenBank/DDBJ whole genome shotgun (WGS) entry which is preliminary data.</text>
</comment>
<feature type="domain" description="ATP adenylyltransferase C-terminal" evidence="1">
    <location>
        <begin position="180"/>
        <end position="286"/>
    </location>
</feature>